<feature type="compositionally biased region" description="Basic and acidic residues" evidence="1">
    <location>
        <begin position="169"/>
        <end position="178"/>
    </location>
</feature>
<gene>
    <name evidence="2" type="ORF">KUF71_011075</name>
</gene>
<evidence type="ECO:0000256" key="1">
    <source>
        <dbReference type="SAM" id="MobiDB-lite"/>
    </source>
</evidence>
<reference evidence="2" key="2">
    <citation type="journal article" date="2023" name="BMC Genomics">
        <title>Pest status, molecular evolution, and epigenetic factors derived from the genome assembly of Frankliniella fusca, a thysanopteran phytovirus vector.</title>
        <authorList>
            <person name="Catto M.A."/>
            <person name="Labadie P.E."/>
            <person name="Jacobson A.L."/>
            <person name="Kennedy G.G."/>
            <person name="Srinivasan R."/>
            <person name="Hunt B.G."/>
        </authorList>
    </citation>
    <scope>NUCLEOTIDE SEQUENCE</scope>
    <source>
        <strain evidence="2">PL_HMW_Pooled</strain>
    </source>
</reference>
<keyword evidence="3" id="KW-1185">Reference proteome</keyword>
<comment type="caution">
    <text evidence="2">The sequence shown here is derived from an EMBL/GenBank/DDBJ whole genome shotgun (WGS) entry which is preliminary data.</text>
</comment>
<feature type="compositionally biased region" description="Basic and acidic residues" evidence="1">
    <location>
        <begin position="495"/>
        <end position="516"/>
    </location>
</feature>
<dbReference type="EMBL" id="JAHWGI010001056">
    <property type="protein sequence ID" value="KAK3921899.1"/>
    <property type="molecule type" value="Genomic_DNA"/>
</dbReference>
<feature type="compositionally biased region" description="Polar residues" evidence="1">
    <location>
        <begin position="143"/>
        <end position="160"/>
    </location>
</feature>
<sequence>MKGEHAEAAALGPGPGPGRSGARCHCWVDRERIRWRARCAGRVVPILHTSFQLRDLYFFRVPNLARISQPAPASDQASTGFSATITAISRLSSPARRRPRPNSSEGSTAAAEASAVSSDTTVPDTTVSAAPSSTSHKYERRSTASTSDGAASVTTVSASVGTAGGHLLQRSEEARPRQANEANDSNTARSENASKTNQNFASKKKHVAFQTNDWAPPDRMTGQWEVEARKDDRGGEKQKEKFLRKSKRTLPEAQGQWIKRIKVLALGTSMPSVKSPSMVPLVTLPRLMATCTRPPSRSTTNTSSVAHTPMSTPSARTTAPDRARHAAGSQPDTRSAYSVLDSVLSAAERFLREQTEGGGWFYKVMQAIIFNYKQSDTFVSSDEKRGDDGISRLSVSGTYLLAADSVGTARYRCTELGCTASICSQKKEPPIVVDQRVVPVDGLGVLRPREQADHQPHDHDDQGAKHGVVVVRDPVQHERLFGVRQPLRDGVPGDDVGHEHAQDEEAELRAASDAAERVGDLQNAAQALHHEHERHAQHADQQRQPLDDERGLELGRGARAPRQPVHQEVLVDGARQRVEPRGHGAVGEREAISVDKLSDATHHYDAHGDDDEGGSDQHHELQGVRPHHGLESALRSSVQTEDVNCSLKKTGTNHLMTATQTSTADRLSAAYCDPYVYISAGTPSIVMPDTLLEAGEAHRDGVQQR</sequence>
<keyword evidence="2" id="KW-0436">Ligase</keyword>
<feature type="non-terminal residue" evidence="2">
    <location>
        <position position="1"/>
    </location>
</feature>
<feature type="region of interest" description="Disordered" evidence="1">
    <location>
        <begin position="88"/>
        <end position="246"/>
    </location>
</feature>
<organism evidence="2 3">
    <name type="scientific">Frankliniella fusca</name>
    <dbReference type="NCBI Taxonomy" id="407009"/>
    <lineage>
        <taxon>Eukaryota</taxon>
        <taxon>Metazoa</taxon>
        <taxon>Ecdysozoa</taxon>
        <taxon>Arthropoda</taxon>
        <taxon>Hexapoda</taxon>
        <taxon>Insecta</taxon>
        <taxon>Pterygota</taxon>
        <taxon>Neoptera</taxon>
        <taxon>Paraneoptera</taxon>
        <taxon>Thysanoptera</taxon>
        <taxon>Terebrantia</taxon>
        <taxon>Thripoidea</taxon>
        <taxon>Thripidae</taxon>
        <taxon>Frankliniella</taxon>
    </lineage>
</organism>
<feature type="compositionally biased region" description="Basic and acidic residues" evidence="1">
    <location>
        <begin position="226"/>
        <end position="243"/>
    </location>
</feature>
<feature type="compositionally biased region" description="Polar residues" evidence="1">
    <location>
        <begin position="180"/>
        <end position="201"/>
    </location>
</feature>
<dbReference type="GO" id="GO:0016874">
    <property type="term" value="F:ligase activity"/>
    <property type="evidence" value="ECO:0007669"/>
    <property type="project" value="UniProtKB-KW"/>
</dbReference>
<feature type="compositionally biased region" description="Low complexity" evidence="1">
    <location>
        <begin position="292"/>
        <end position="304"/>
    </location>
</feature>
<dbReference type="Proteomes" id="UP001219518">
    <property type="component" value="Unassembled WGS sequence"/>
</dbReference>
<accession>A0AAE1HIN5</accession>
<feature type="region of interest" description="Disordered" evidence="1">
    <location>
        <begin position="291"/>
        <end position="334"/>
    </location>
</feature>
<feature type="compositionally biased region" description="Polar residues" evidence="1">
    <location>
        <begin position="305"/>
        <end position="317"/>
    </location>
</feature>
<feature type="region of interest" description="Disordered" evidence="1">
    <location>
        <begin position="602"/>
        <end position="622"/>
    </location>
</feature>
<feature type="compositionally biased region" description="Low complexity" evidence="1">
    <location>
        <begin position="101"/>
        <end position="131"/>
    </location>
</feature>
<name>A0AAE1HIN5_9NEOP</name>
<feature type="region of interest" description="Disordered" evidence="1">
    <location>
        <begin position="1"/>
        <end position="22"/>
    </location>
</feature>
<proteinExistence type="predicted"/>
<protein>
    <submittedName>
        <fullName evidence="2">E3 ubiquitin/ISG15 ligase TRIM25</fullName>
    </submittedName>
</protein>
<feature type="region of interest" description="Disordered" evidence="1">
    <location>
        <begin position="480"/>
        <end position="516"/>
    </location>
</feature>
<evidence type="ECO:0000313" key="2">
    <source>
        <dbReference type="EMBL" id="KAK3921899.1"/>
    </source>
</evidence>
<evidence type="ECO:0000313" key="3">
    <source>
        <dbReference type="Proteomes" id="UP001219518"/>
    </source>
</evidence>
<dbReference type="AlphaFoldDB" id="A0AAE1HIN5"/>
<reference evidence="2" key="1">
    <citation type="submission" date="2021-07" db="EMBL/GenBank/DDBJ databases">
        <authorList>
            <person name="Catto M.A."/>
            <person name="Jacobson A."/>
            <person name="Kennedy G."/>
            <person name="Labadie P."/>
            <person name="Hunt B.G."/>
            <person name="Srinivasan R."/>
        </authorList>
    </citation>
    <scope>NUCLEOTIDE SEQUENCE</scope>
    <source>
        <strain evidence="2">PL_HMW_Pooled</strain>
        <tissue evidence="2">Head</tissue>
    </source>
</reference>